<dbReference type="InterPro" id="IPR025326">
    <property type="entry name" value="DUF4232"/>
</dbReference>
<dbReference type="Proteomes" id="UP000235739">
    <property type="component" value="Unassembled WGS sequence"/>
</dbReference>
<feature type="domain" description="DUF4232" evidence="1">
    <location>
        <begin position="317"/>
        <end position="427"/>
    </location>
</feature>
<organism evidence="2 3">
    <name type="scientific">Glutamicibacter arilaitensis</name>
    <dbReference type="NCBI Taxonomy" id="256701"/>
    <lineage>
        <taxon>Bacteria</taxon>
        <taxon>Bacillati</taxon>
        <taxon>Actinomycetota</taxon>
        <taxon>Actinomycetes</taxon>
        <taxon>Micrococcales</taxon>
        <taxon>Micrococcaceae</taxon>
        <taxon>Glutamicibacter</taxon>
    </lineage>
</organism>
<accession>A0A2N7RXM2</accession>
<dbReference type="EMBL" id="PNQX01000004">
    <property type="protein sequence ID" value="PMQ18633.1"/>
    <property type="molecule type" value="Genomic_DNA"/>
</dbReference>
<sequence>MKSLRAEAFGIALALVAAVLLIWKPWDSCNAPDEVCSFASAVAQQEGLLGYEASAGTVEHDALAKPELAVQLQFVLSDQLDAAQAGALAEQLAQQVQGKAAELRWARTELSLVAGTAEQMQGLGRKSYPLEVAESFAQDASNEQEKPVQLGKTAAFAFSMHHLCAPEVRNYSATANSLEQFLVLGKSAAEQLSPAELAVRDSFISYSPGQPSDYSEIELIAEAVRSGRVQSVRIAGSGLEMTVHEMEPAGRAKDIQKWLDQHEALNRPMPYRLFSHDYSEILEGWVGGMKPDWLIPKPVDLPENIEAWPQDPAASMCAADDLQIMLGSPDAATGSRYMSVYAKNISAHACALRSYPQIDFLNEAGEPQQEVQLQPEPGIMLERVLIPAGQAAISTLEWNAMSTSLDPDQTVALRIRAAKAMASDTLTPEYDGQPVSLDILDGATIAQSPWVQARDGWATAQDALKPSSPNAARP</sequence>
<dbReference type="Pfam" id="PF14016">
    <property type="entry name" value="DUF4232"/>
    <property type="match status" value="1"/>
</dbReference>
<gene>
    <name evidence="2" type="ORF">CIK84_17670</name>
</gene>
<proteinExistence type="predicted"/>
<dbReference type="AlphaFoldDB" id="A0A2N7RXM2"/>
<evidence type="ECO:0000259" key="1">
    <source>
        <dbReference type="Pfam" id="PF14016"/>
    </source>
</evidence>
<reference evidence="2 3" key="1">
    <citation type="journal article" date="2017" name="Elife">
        <title>Extensive horizontal gene transfer in cheese-associated bacteria.</title>
        <authorList>
            <person name="Bonham K.S."/>
            <person name="Wolfe B.E."/>
            <person name="Dutton R.J."/>
        </authorList>
    </citation>
    <scope>NUCLEOTIDE SEQUENCE [LARGE SCALE GENOMIC DNA]</scope>
    <source>
        <strain evidence="2 3">JB182</strain>
    </source>
</reference>
<protein>
    <recommendedName>
        <fullName evidence="1">DUF4232 domain-containing protein</fullName>
    </recommendedName>
</protein>
<name>A0A2N7RXM2_9MICC</name>
<dbReference type="RefSeq" id="WP_102599190.1">
    <property type="nucleotide sequence ID" value="NZ_PNQX01000004.1"/>
</dbReference>
<evidence type="ECO:0000313" key="3">
    <source>
        <dbReference type="Proteomes" id="UP000235739"/>
    </source>
</evidence>
<evidence type="ECO:0000313" key="2">
    <source>
        <dbReference type="EMBL" id="PMQ18633.1"/>
    </source>
</evidence>
<comment type="caution">
    <text evidence="2">The sequence shown here is derived from an EMBL/GenBank/DDBJ whole genome shotgun (WGS) entry which is preliminary data.</text>
</comment>